<protein>
    <submittedName>
        <fullName evidence="2">Transposase</fullName>
    </submittedName>
</protein>
<evidence type="ECO:0000259" key="1">
    <source>
        <dbReference type="Pfam" id="PF13007"/>
    </source>
</evidence>
<dbReference type="Pfam" id="PF13007">
    <property type="entry name" value="LZ_Tnp_IS66"/>
    <property type="match status" value="1"/>
</dbReference>
<name>E5AQD5_MYCRK</name>
<dbReference type="Proteomes" id="UP000007437">
    <property type="component" value="Chromosome"/>
</dbReference>
<accession>E5AQD5</accession>
<reference evidence="2 3" key="1">
    <citation type="journal article" date="2011" name="J. Bacteriol.">
        <title>Complete genome sequence of Burkholderia rhizoxinica, an endosymbiont of Rhizopus microsporus.</title>
        <authorList>
            <person name="Lackner G."/>
            <person name="Moebius N."/>
            <person name="Partida-Martinez L."/>
            <person name="Hertweck C."/>
        </authorList>
    </citation>
    <scope>NUCLEOTIDE SEQUENCE [LARGE SCALE GENOMIC DNA]</scope>
    <source>
        <strain evidence="3">DSM 19002 / CIP 109453 / HKI 454</strain>
    </source>
</reference>
<proteinExistence type="predicted"/>
<evidence type="ECO:0000313" key="2">
    <source>
        <dbReference type="EMBL" id="CBW74817.1"/>
    </source>
</evidence>
<dbReference type="AlphaFoldDB" id="E5AQD5"/>
<dbReference type="EMBL" id="FR687359">
    <property type="protein sequence ID" value="CBW74817.1"/>
    <property type="molecule type" value="Genomic_DNA"/>
</dbReference>
<gene>
    <name evidence="2" type="ordered locus">RBRH_02894</name>
</gene>
<dbReference type="KEGG" id="brh:RBRH_02894"/>
<dbReference type="HOGENOM" id="CLU_2631436_0_0_4"/>
<sequence length="77" mass="8764">MAAHTRRMRRCAGTHEYTSMLYTAEHASHLPDNIDALKRIVASRDETIARLLAEIARLKRWQYGRSSERVAEGNVGP</sequence>
<dbReference type="STRING" id="882378.RBRH_02894"/>
<feature type="domain" description="Transposase TnpC homeodomain" evidence="1">
    <location>
        <begin position="50"/>
        <end position="69"/>
    </location>
</feature>
<organism evidence="2 3">
    <name type="scientific">Mycetohabitans rhizoxinica (strain DSM 19002 / CIP 109453 / HKI 454)</name>
    <name type="common">Paraburkholderia rhizoxinica</name>
    <dbReference type="NCBI Taxonomy" id="882378"/>
    <lineage>
        <taxon>Bacteria</taxon>
        <taxon>Pseudomonadati</taxon>
        <taxon>Pseudomonadota</taxon>
        <taxon>Betaproteobacteria</taxon>
        <taxon>Burkholderiales</taxon>
        <taxon>Burkholderiaceae</taxon>
        <taxon>Mycetohabitans</taxon>
    </lineage>
</organism>
<dbReference type="InterPro" id="IPR024463">
    <property type="entry name" value="Transposase_TnpC_homeodom"/>
</dbReference>
<evidence type="ECO:0000313" key="3">
    <source>
        <dbReference type="Proteomes" id="UP000007437"/>
    </source>
</evidence>